<reference evidence="2 3" key="1">
    <citation type="submission" date="2018-06" db="EMBL/GenBank/DDBJ databases">
        <authorList>
            <consortium name="Pathogen Informatics"/>
            <person name="Doyle S."/>
        </authorList>
    </citation>
    <scope>NUCLEOTIDE SEQUENCE [LARGE SCALE GENOMIC DNA]</scope>
    <source>
        <strain evidence="2 3">NCTC1934</strain>
    </source>
</reference>
<feature type="compositionally biased region" description="Low complexity" evidence="1">
    <location>
        <begin position="82"/>
        <end position="93"/>
    </location>
</feature>
<organism evidence="2 3">
    <name type="scientific">Nocardia otitidiscaviarum</name>
    <dbReference type="NCBI Taxonomy" id="1823"/>
    <lineage>
        <taxon>Bacteria</taxon>
        <taxon>Bacillati</taxon>
        <taxon>Actinomycetota</taxon>
        <taxon>Actinomycetes</taxon>
        <taxon>Mycobacteriales</taxon>
        <taxon>Nocardiaceae</taxon>
        <taxon>Nocardia</taxon>
    </lineage>
</organism>
<dbReference type="RefSeq" id="WP_039819035.1">
    <property type="nucleotide sequence ID" value="NZ_UGRY01000008.1"/>
</dbReference>
<name>A0A379JLL4_9NOCA</name>
<dbReference type="EMBL" id="UGRY01000008">
    <property type="protein sequence ID" value="SUD49549.1"/>
    <property type="molecule type" value="Genomic_DNA"/>
</dbReference>
<evidence type="ECO:0000256" key="1">
    <source>
        <dbReference type="SAM" id="MobiDB-lite"/>
    </source>
</evidence>
<keyword evidence="3" id="KW-1185">Reference proteome</keyword>
<feature type="compositionally biased region" description="Basic and acidic residues" evidence="1">
    <location>
        <begin position="18"/>
        <end position="30"/>
    </location>
</feature>
<dbReference type="AlphaFoldDB" id="A0A379JLL4"/>
<proteinExistence type="predicted"/>
<evidence type="ECO:0000313" key="2">
    <source>
        <dbReference type="EMBL" id="SUD49549.1"/>
    </source>
</evidence>
<sequence>MSPRPDRIPAGGHPADTIPERPPRATHAQEEAAPQLTAVREPQVSAPEPDYEESDEAEVFDGEGAAATVPQEPAKRSRKATPAKAVKAAAAPRQTTAVLDAKQKLKLLSNDAYSAAQATKRANERVEALADTAVEMRKAGLSAYQIMGEIEKAAEHAGVDLPMADFLALLKL</sequence>
<feature type="region of interest" description="Disordered" evidence="1">
    <location>
        <begin position="1"/>
        <end position="93"/>
    </location>
</feature>
<evidence type="ECO:0000313" key="3">
    <source>
        <dbReference type="Proteomes" id="UP000255467"/>
    </source>
</evidence>
<feature type="compositionally biased region" description="Acidic residues" evidence="1">
    <location>
        <begin position="49"/>
        <end position="61"/>
    </location>
</feature>
<accession>A0A379JLL4</accession>
<protein>
    <submittedName>
        <fullName evidence="2">Uncharacterized protein</fullName>
    </submittedName>
</protein>
<dbReference type="Proteomes" id="UP000255467">
    <property type="component" value="Unassembled WGS sequence"/>
</dbReference>
<gene>
    <name evidence="2" type="ORF">NCTC1934_06903</name>
</gene>